<feature type="compositionally biased region" description="Polar residues" evidence="1">
    <location>
        <begin position="158"/>
        <end position="174"/>
    </location>
</feature>
<evidence type="ECO:0000313" key="3">
    <source>
        <dbReference type="Proteomes" id="UP000001072"/>
    </source>
</evidence>
<dbReference type="VEuPathDB" id="FungiDB:MELLADRAFT_70646"/>
<dbReference type="AlphaFoldDB" id="F4R500"/>
<accession>F4R500</accession>
<feature type="compositionally biased region" description="Polar residues" evidence="1">
    <location>
        <begin position="97"/>
        <end position="108"/>
    </location>
</feature>
<evidence type="ECO:0000256" key="1">
    <source>
        <dbReference type="SAM" id="MobiDB-lite"/>
    </source>
</evidence>
<feature type="region of interest" description="Disordered" evidence="1">
    <location>
        <begin position="228"/>
        <end position="258"/>
    </location>
</feature>
<dbReference type="HOGENOM" id="CLU_918537_0_0_1"/>
<name>F4R500_MELLP</name>
<gene>
    <name evidence="2" type="ORF">MELLADRAFT_70646</name>
</gene>
<dbReference type="OrthoDB" id="2505396at2759"/>
<feature type="compositionally biased region" description="Low complexity" evidence="1">
    <location>
        <begin position="175"/>
        <end position="197"/>
    </location>
</feature>
<dbReference type="RefSeq" id="XP_007404733.1">
    <property type="nucleotide sequence ID" value="XM_007404671.1"/>
</dbReference>
<dbReference type="InParanoid" id="F4R500"/>
<dbReference type="Proteomes" id="UP000001072">
    <property type="component" value="Unassembled WGS sequence"/>
</dbReference>
<feature type="region of interest" description="Disordered" evidence="1">
    <location>
        <begin position="158"/>
        <end position="216"/>
    </location>
</feature>
<sequence length="303" mass="34119">MGQWFSTTCPIWLNLNHSQPINDQNQEPDERTPLIINPPPPRPTPQLIQDTAQQIEDEAAANKIVDETVRCLVHVYSQAPFSHLTLDSQTQERSDPQTHTPDGSTTTWRAYDPPSCPPISPEIRRLRLGYDQPRCANESNQSTRIDQKRSYHSLKTMINHTHPNRSETTIPSSNTTPLTRSDSTPTPTRSSDLSSSSQDFQSHPQHLRDSTDTSDYQCDTITSFQTALEHTPSHDEPSESQPSHSQPPDFVGKLWPNFHTTLPFQDPSALERNECLTDDPQDLRALLDSGFTLKDPGPILVDL</sequence>
<proteinExistence type="predicted"/>
<organism evidence="3">
    <name type="scientific">Melampsora larici-populina (strain 98AG31 / pathotype 3-4-7)</name>
    <name type="common">Poplar leaf rust fungus</name>
    <dbReference type="NCBI Taxonomy" id="747676"/>
    <lineage>
        <taxon>Eukaryota</taxon>
        <taxon>Fungi</taxon>
        <taxon>Dikarya</taxon>
        <taxon>Basidiomycota</taxon>
        <taxon>Pucciniomycotina</taxon>
        <taxon>Pucciniomycetes</taxon>
        <taxon>Pucciniales</taxon>
        <taxon>Melampsoraceae</taxon>
        <taxon>Melampsora</taxon>
    </lineage>
</organism>
<protein>
    <submittedName>
        <fullName evidence="2">Uncharacterized protein</fullName>
    </submittedName>
</protein>
<keyword evidence="3" id="KW-1185">Reference proteome</keyword>
<reference evidence="3" key="1">
    <citation type="journal article" date="2011" name="Proc. Natl. Acad. Sci. U.S.A.">
        <title>Obligate biotrophy features unraveled by the genomic analysis of rust fungi.</title>
        <authorList>
            <person name="Duplessis S."/>
            <person name="Cuomo C.A."/>
            <person name="Lin Y.-C."/>
            <person name="Aerts A."/>
            <person name="Tisserant E."/>
            <person name="Veneault-Fourrey C."/>
            <person name="Joly D.L."/>
            <person name="Hacquard S."/>
            <person name="Amselem J."/>
            <person name="Cantarel B.L."/>
            <person name="Chiu R."/>
            <person name="Coutinho P.M."/>
            <person name="Feau N."/>
            <person name="Field M."/>
            <person name="Frey P."/>
            <person name="Gelhaye E."/>
            <person name="Goldberg J."/>
            <person name="Grabherr M.G."/>
            <person name="Kodira C.D."/>
            <person name="Kohler A."/>
            <person name="Kuees U."/>
            <person name="Lindquist E.A."/>
            <person name="Lucas S.M."/>
            <person name="Mago R."/>
            <person name="Mauceli E."/>
            <person name="Morin E."/>
            <person name="Murat C."/>
            <person name="Pangilinan J.L."/>
            <person name="Park R."/>
            <person name="Pearson M."/>
            <person name="Quesneville H."/>
            <person name="Rouhier N."/>
            <person name="Sakthikumar S."/>
            <person name="Salamov A.A."/>
            <person name="Schmutz J."/>
            <person name="Selles B."/>
            <person name="Shapiro H."/>
            <person name="Tanguay P."/>
            <person name="Tuskan G.A."/>
            <person name="Henrissat B."/>
            <person name="Van de Peer Y."/>
            <person name="Rouze P."/>
            <person name="Ellis J.G."/>
            <person name="Dodds P.N."/>
            <person name="Schein J.E."/>
            <person name="Zhong S."/>
            <person name="Hamelin R.C."/>
            <person name="Grigoriev I.V."/>
            <person name="Szabo L.J."/>
            <person name="Martin F."/>
        </authorList>
    </citation>
    <scope>NUCLEOTIDE SEQUENCE [LARGE SCALE GENOMIC DNA]</scope>
    <source>
        <strain evidence="3">98AG31 / pathotype 3-4-7</strain>
    </source>
</reference>
<dbReference type="KEGG" id="mlr:MELLADRAFT_70646"/>
<dbReference type="GeneID" id="18931590"/>
<feature type="compositionally biased region" description="Low complexity" evidence="1">
    <location>
        <begin position="239"/>
        <end position="249"/>
    </location>
</feature>
<evidence type="ECO:0000313" key="2">
    <source>
        <dbReference type="EMBL" id="EGG12358.1"/>
    </source>
</evidence>
<feature type="region of interest" description="Disordered" evidence="1">
    <location>
        <begin position="86"/>
        <end position="122"/>
    </location>
</feature>
<dbReference type="EMBL" id="GL883091">
    <property type="protein sequence ID" value="EGG12358.1"/>
    <property type="molecule type" value="Genomic_DNA"/>
</dbReference>